<sequence>MTALLPAAFADLEPFAADWCLPTEAQRYAKRLATPMSDIQAFYDAAAPRAEAALAHCDAYSLDDLPEDVLQLMYLLYSLVNVSFCVEAWSQQRVPDTGAAALDCLIEPVP</sequence>
<keyword evidence="2" id="KW-1185">Reference proteome</keyword>
<organism evidence="1 2">
    <name type="scientific">Actinocorallia libanotica</name>
    <dbReference type="NCBI Taxonomy" id="46162"/>
    <lineage>
        <taxon>Bacteria</taxon>
        <taxon>Bacillati</taxon>
        <taxon>Actinomycetota</taxon>
        <taxon>Actinomycetes</taxon>
        <taxon>Streptosporangiales</taxon>
        <taxon>Thermomonosporaceae</taxon>
        <taxon>Actinocorallia</taxon>
    </lineage>
</organism>
<reference evidence="1 2" key="1">
    <citation type="journal article" date="2019" name="Int. J. Syst. Evol. Microbiol.">
        <title>The Global Catalogue of Microorganisms (GCM) 10K type strain sequencing project: providing services to taxonomists for standard genome sequencing and annotation.</title>
        <authorList>
            <consortium name="The Broad Institute Genomics Platform"/>
            <consortium name="The Broad Institute Genome Sequencing Center for Infectious Disease"/>
            <person name="Wu L."/>
            <person name="Ma J."/>
        </authorList>
    </citation>
    <scope>NUCLEOTIDE SEQUENCE [LARGE SCALE GENOMIC DNA]</scope>
    <source>
        <strain evidence="1 2">JCM 10696</strain>
    </source>
</reference>
<dbReference type="Proteomes" id="UP001500665">
    <property type="component" value="Unassembled WGS sequence"/>
</dbReference>
<comment type="caution">
    <text evidence="1">The sequence shown here is derived from an EMBL/GenBank/DDBJ whole genome shotgun (WGS) entry which is preliminary data.</text>
</comment>
<proteinExistence type="predicted"/>
<gene>
    <name evidence="1" type="ORF">GCM10009550_39120</name>
</gene>
<protein>
    <submittedName>
        <fullName evidence="1">Uncharacterized protein</fullName>
    </submittedName>
</protein>
<accession>A0ABN1RCS3</accession>
<dbReference type="RefSeq" id="WP_344242295.1">
    <property type="nucleotide sequence ID" value="NZ_BAAAHH010000015.1"/>
</dbReference>
<name>A0ABN1RCS3_9ACTN</name>
<dbReference type="EMBL" id="BAAAHH010000015">
    <property type="protein sequence ID" value="GAA0954998.1"/>
    <property type="molecule type" value="Genomic_DNA"/>
</dbReference>
<evidence type="ECO:0000313" key="1">
    <source>
        <dbReference type="EMBL" id="GAA0954998.1"/>
    </source>
</evidence>
<evidence type="ECO:0000313" key="2">
    <source>
        <dbReference type="Proteomes" id="UP001500665"/>
    </source>
</evidence>